<dbReference type="InterPro" id="IPR044742">
    <property type="entry name" value="DEAD/DEAH_RhlB"/>
</dbReference>
<dbReference type="PANTHER" id="PTHR24031">
    <property type="entry name" value="RNA HELICASE"/>
    <property type="match status" value="1"/>
</dbReference>
<dbReference type="InterPro" id="IPR001650">
    <property type="entry name" value="Helicase_C-like"/>
</dbReference>
<evidence type="ECO:0000313" key="10">
    <source>
        <dbReference type="EMBL" id="CAJ1958864.1"/>
    </source>
</evidence>
<keyword evidence="1 6" id="KW-0547">Nucleotide-binding</keyword>
<dbReference type="AlphaFoldDB" id="A0AAD2JKP9"/>
<dbReference type="InterPro" id="IPR014001">
    <property type="entry name" value="Helicase_ATP-bd"/>
</dbReference>
<evidence type="ECO:0000259" key="9">
    <source>
        <dbReference type="PROSITE" id="PS51194"/>
    </source>
</evidence>
<dbReference type="GO" id="GO:0003724">
    <property type="term" value="F:RNA helicase activity"/>
    <property type="evidence" value="ECO:0007669"/>
    <property type="project" value="UniProtKB-EC"/>
</dbReference>
<evidence type="ECO:0000256" key="2">
    <source>
        <dbReference type="ARBA" id="ARBA00022801"/>
    </source>
</evidence>
<keyword evidence="2 6" id="KW-0378">Hydrolase</keyword>
<dbReference type="SMART" id="SM00490">
    <property type="entry name" value="HELICc"/>
    <property type="match status" value="1"/>
</dbReference>
<dbReference type="CDD" id="cd00268">
    <property type="entry name" value="DEADc"/>
    <property type="match status" value="1"/>
</dbReference>
<dbReference type="GO" id="GO:0003723">
    <property type="term" value="F:RNA binding"/>
    <property type="evidence" value="ECO:0007669"/>
    <property type="project" value="UniProtKB-UniRule"/>
</dbReference>
<keyword evidence="5 6" id="KW-0694">RNA-binding</keyword>
<dbReference type="Pfam" id="PF00270">
    <property type="entry name" value="DEAD"/>
    <property type="match status" value="1"/>
</dbReference>
<keyword evidence="3 6" id="KW-0347">Helicase</keyword>
<dbReference type="PROSITE" id="PS51192">
    <property type="entry name" value="HELICASE_ATP_BIND_1"/>
    <property type="match status" value="1"/>
</dbReference>
<feature type="compositionally biased region" description="Acidic residues" evidence="7">
    <location>
        <begin position="488"/>
        <end position="498"/>
    </location>
</feature>
<feature type="compositionally biased region" description="Basic residues" evidence="7">
    <location>
        <begin position="1"/>
        <end position="11"/>
    </location>
</feature>
<dbReference type="SUPFAM" id="SSF52540">
    <property type="entry name" value="P-loop containing nucleoside triphosphate hydrolases"/>
    <property type="match status" value="1"/>
</dbReference>
<dbReference type="PROSITE" id="PS51194">
    <property type="entry name" value="HELICASE_CTER"/>
    <property type="match status" value="1"/>
</dbReference>
<reference evidence="10" key="1">
    <citation type="submission" date="2023-08" db="EMBL/GenBank/DDBJ databases">
        <authorList>
            <person name="Audoor S."/>
            <person name="Bilcke G."/>
        </authorList>
    </citation>
    <scope>NUCLEOTIDE SEQUENCE</scope>
</reference>
<evidence type="ECO:0000256" key="4">
    <source>
        <dbReference type="ARBA" id="ARBA00022840"/>
    </source>
</evidence>
<dbReference type="Gene3D" id="3.40.50.300">
    <property type="entry name" value="P-loop containing nucleotide triphosphate hydrolases"/>
    <property type="match status" value="2"/>
</dbReference>
<sequence>MAKRGKRRRHNQQAEDTAQKKRTREGDSGVSDEGNAVAVQASYTGSDDYTIPPPFELSSDESSKSDVDKLWKYVVNDKDWKATPIQRQLWSILLKKEKSVVGIAPTGSGKTMAYGIPSLLRQESLLVLVPTRELVQQVAAVCSKIVKGLQDSNMEKPYLVVPIYGGVDKKSQREMMDQVNDKTLAVVATPGRLLDLLKDSTFATSFQPSWIVLDEADQLSKDGDLGPQVEEILGIVKSPSTTLAMISATYPDKAKAKFEKWVDDDYILVQVDSVDAAKSSFGKIPPNLKQVLHVCSDHKKPKKLMSTLQMIQKQQTGRNVPLGIVFFARIEKVKYVSGLLEKEGIAHISLHSQLSTPQRAQSLHVFQSGKRPLLLATDIAARGINIAAVQYVIQYDFPSNLQQYIHRCGRAGRCGQEGTVYSFFTRNLKALATDMISLLEKTDAWVDPNLRALVGNGASKEKKSKGGAKPKKNKADFEKKNVKRTDNNLEDDDNEEFPELAPGRIVLKRASHVSDASSSEDENEE</sequence>
<protein>
    <recommendedName>
        <fullName evidence="6">ATP-dependent RNA helicase</fullName>
        <ecNumber evidence="6">3.6.4.13</ecNumber>
    </recommendedName>
</protein>
<comment type="function">
    <text evidence="6">RNA helicase.</text>
</comment>
<keyword evidence="4 6" id="KW-0067">ATP-binding</keyword>
<gene>
    <name evidence="10" type="ORF">CYCCA115_LOCUS17390</name>
</gene>
<dbReference type="EC" id="3.6.4.13" evidence="6"/>
<organism evidence="10 11">
    <name type="scientific">Cylindrotheca closterium</name>
    <dbReference type="NCBI Taxonomy" id="2856"/>
    <lineage>
        <taxon>Eukaryota</taxon>
        <taxon>Sar</taxon>
        <taxon>Stramenopiles</taxon>
        <taxon>Ochrophyta</taxon>
        <taxon>Bacillariophyta</taxon>
        <taxon>Bacillariophyceae</taxon>
        <taxon>Bacillariophycidae</taxon>
        <taxon>Bacillariales</taxon>
        <taxon>Bacillariaceae</taxon>
        <taxon>Cylindrotheca</taxon>
    </lineage>
</organism>
<evidence type="ECO:0000259" key="8">
    <source>
        <dbReference type="PROSITE" id="PS51192"/>
    </source>
</evidence>
<dbReference type="GO" id="GO:0005524">
    <property type="term" value="F:ATP binding"/>
    <property type="evidence" value="ECO:0007669"/>
    <property type="project" value="UniProtKB-UniRule"/>
</dbReference>
<dbReference type="Pfam" id="PF00271">
    <property type="entry name" value="Helicase_C"/>
    <property type="match status" value="1"/>
</dbReference>
<dbReference type="InterPro" id="IPR011545">
    <property type="entry name" value="DEAD/DEAH_box_helicase_dom"/>
</dbReference>
<name>A0AAD2JKP9_9STRA</name>
<dbReference type="InterPro" id="IPR027417">
    <property type="entry name" value="P-loop_NTPase"/>
</dbReference>
<feature type="region of interest" description="Disordered" evidence="7">
    <location>
        <begin position="1"/>
        <end position="62"/>
    </location>
</feature>
<comment type="caution">
    <text evidence="10">The sequence shown here is derived from an EMBL/GenBank/DDBJ whole genome shotgun (WGS) entry which is preliminary data.</text>
</comment>
<accession>A0AAD2JKP9</accession>
<dbReference type="GO" id="GO:0016787">
    <property type="term" value="F:hydrolase activity"/>
    <property type="evidence" value="ECO:0007669"/>
    <property type="project" value="UniProtKB-KW"/>
</dbReference>
<feature type="domain" description="Helicase ATP-binding" evidence="8">
    <location>
        <begin position="91"/>
        <end position="268"/>
    </location>
</feature>
<dbReference type="SMART" id="SM00487">
    <property type="entry name" value="DEXDc"/>
    <property type="match status" value="1"/>
</dbReference>
<evidence type="ECO:0000256" key="1">
    <source>
        <dbReference type="ARBA" id="ARBA00022741"/>
    </source>
</evidence>
<feature type="compositionally biased region" description="Basic and acidic residues" evidence="7">
    <location>
        <begin position="473"/>
        <end position="487"/>
    </location>
</feature>
<feature type="domain" description="Helicase C-terminal" evidence="9">
    <location>
        <begin position="312"/>
        <end position="454"/>
    </location>
</feature>
<dbReference type="CDD" id="cd18787">
    <property type="entry name" value="SF2_C_DEAD"/>
    <property type="match status" value="1"/>
</dbReference>
<evidence type="ECO:0000256" key="3">
    <source>
        <dbReference type="ARBA" id="ARBA00022806"/>
    </source>
</evidence>
<feature type="compositionally biased region" description="Basic residues" evidence="7">
    <location>
        <begin position="462"/>
        <end position="472"/>
    </location>
</feature>
<evidence type="ECO:0000256" key="5">
    <source>
        <dbReference type="ARBA" id="ARBA00022884"/>
    </source>
</evidence>
<dbReference type="EMBL" id="CAKOGP040001980">
    <property type="protein sequence ID" value="CAJ1958864.1"/>
    <property type="molecule type" value="Genomic_DNA"/>
</dbReference>
<comment type="catalytic activity">
    <reaction evidence="6">
        <text>ATP + H2O = ADP + phosphate + H(+)</text>
        <dbReference type="Rhea" id="RHEA:13065"/>
        <dbReference type="ChEBI" id="CHEBI:15377"/>
        <dbReference type="ChEBI" id="CHEBI:15378"/>
        <dbReference type="ChEBI" id="CHEBI:30616"/>
        <dbReference type="ChEBI" id="CHEBI:43474"/>
        <dbReference type="ChEBI" id="CHEBI:456216"/>
        <dbReference type="EC" id="3.6.4.13"/>
    </reaction>
</comment>
<dbReference type="Proteomes" id="UP001295423">
    <property type="component" value="Unassembled WGS sequence"/>
</dbReference>
<evidence type="ECO:0000256" key="6">
    <source>
        <dbReference type="RuleBase" id="RU365068"/>
    </source>
</evidence>
<comment type="domain">
    <text evidence="6">The Q motif is unique to and characteristic of the DEAD box family of RNA helicases and controls ATP binding and hydrolysis.</text>
</comment>
<evidence type="ECO:0000313" key="11">
    <source>
        <dbReference type="Proteomes" id="UP001295423"/>
    </source>
</evidence>
<comment type="similarity">
    <text evidence="6">Belongs to the DEAD box helicase family.</text>
</comment>
<proteinExistence type="inferred from homology"/>
<keyword evidence="11" id="KW-1185">Reference proteome</keyword>
<feature type="region of interest" description="Disordered" evidence="7">
    <location>
        <begin position="457"/>
        <end position="525"/>
    </location>
</feature>
<evidence type="ECO:0000256" key="7">
    <source>
        <dbReference type="SAM" id="MobiDB-lite"/>
    </source>
</evidence>